<protein>
    <submittedName>
        <fullName evidence="1">Uncharacterized protein</fullName>
    </submittedName>
</protein>
<name>A0ACC1N7I4_9HYPO</name>
<dbReference type="EMBL" id="JANJQO010000757">
    <property type="protein sequence ID" value="KAJ2975029.1"/>
    <property type="molecule type" value="Genomic_DNA"/>
</dbReference>
<evidence type="ECO:0000313" key="2">
    <source>
        <dbReference type="Proteomes" id="UP001143910"/>
    </source>
</evidence>
<sequence length="452" mass="50895">MHYAPLQSCSALRKTARTIRTPLCPLFHVLVLSVFGIALASPSILGDENPVVPDYVLQYAPLVWLHSEDPFRPSDLGKHLEHTVPMIGDKPVEKPLRVDLDNLDQLNRFGGGKRVALTSKDDVTELPEWLYGEKPDADGKLQNATASVVIVVERSPEDVDAFYFYFYSFDQGGNTTQVKEPIRSLFNGTENGLNMGNHVGDWEHNMVRFHGGKPTGIYYSQHSDGAAYLWDDDHVTLEDNRPYVYSALGSHANYPASGEQIHDSVLIDYCDKGMLWNPVASAYFFHLDPGSFQLTRLSASKSDLATSNFTSLFYFDGIWGDDEYPNSDPRQVTAPWIGVKRFVAGPQGPAFKGLVRKGLFPDDRGRKTFLQLAVAAFMIIYPYFFQAWRKWVTISVPLAFVVLLVVGRRCMARYFKINRKGYEQLDVEDVPLMEIPHGHDGSDSPIKNYEVQ</sequence>
<gene>
    <name evidence="1" type="ORF">NQ176_g5742</name>
</gene>
<accession>A0ACC1N7I4</accession>
<dbReference type="Proteomes" id="UP001143910">
    <property type="component" value="Unassembled WGS sequence"/>
</dbReference>
<proteinExistence type="predicted"/>
<evidence type="ECO:0000313" key="1">
    <source>
        <dbReference type="EMBL" id="KAJ2975029.1"/>
    </source>
</evidence>
<organism evidence="1 2">
    <name type="scientific">Zarea fungicola</name>
    <dbReference type="NCBI Taxonomy" id="93591"/>
    <lineage>
        <taxon>Eukaryota</taxon>
        <taxon>Fungi</taxon>
        <taxon>Dikarya</taxon>
        <taxon>Ascomycota</taxon>
        <taxon>Pezizomycotina</taxon>
        <taxon>Sordariomycetes</taxon>
        <taxon>Hypocreomycetidae</taxon>
        <taxon>Hypocreales</taxon>
        <taxon>Cordycipitaceae</taxon>
        <taxon>Zarea</taxon>
    </lineage>
</organism>
<comment type="caution">
    <text evidence="1">The sequence shown here is derived from an EMBL/GenBank/DDBJ whole genome shotgun (WGS) entry which is preliminary data.</text>
</comment>
<reference evidence="1" key="1">
    <citation type="submission" date="2022-08" db="EMBL/GenBank/DDBJ databases">
        <title>Genome Sequence of Lecanicillium fungicola.</title>
        <authorList>
            <person name="Buettner E."/>
        </authorList>
    </citation>
    <scope>NUCLEOTIDE SEQUENCE</scope>
    <source>
        <strain evidence="1">Babe33</strain>
    </source>
</reference>
<keyword evidence="2" id="KW-1185">Reference proteome</keyword>